<dbReference type="GeneID" id="92076052"/>
<reference evidence="1 2" key="1">
    <citation type="submission" date="2023-01" db="EMBL/GenBank/DDBJ databases">
        <title>Analysis of 21 Apiospora genomes using comparative genomics revels a genus with tremendous synthesis potential of carbohydrate active enzymes and secondary metabolites.</title>
        <authorList>
            <person name="Sorensen T."/>
        </authorList>
    </citation>
    <scope>NUCLEOTIDE SEQUENCE [LARGE SCALE GENOMIC DNA]</scope>
    <source>
        <strain evidence="1 2">CBS 24483</strain>
    </source>
</reference>
<sequence>MAAQARMVAQNGRSLWGSQSPAQALSRLTTTRKHRTPFMSVSPTRVLGLWLQRSDPDQRKRYGFLFRTMARMQNERLPLMMLQKLMRKKLAEEEEVERAAPDDKALSRYEGLRAILHQTDPKAWQDRLNSLASQGWHEEKLDHLVWIMSAKTGDARIERFVSSDAPKPLFLTMILTQSDQLIRKPESLRAIIDYVQRVYNPFSEEVGLSEKLEAKEFIMLLRRLIRHAQRLSPSILEDLGDLTRWYILSIPWKTSVSGDNHDDNGYHKRCYVFNSALTLLSRPAPMQPLLLREFNWRAQCLLLQMSDTMDRPLVIEKTSYRAIRTVLIGLKKSEAEKWVAMRYSKSWPPYRQDFDGHDVKRTFLDDQSRSVKAGSLMTAAGYAEGDYDRALGALGGMTLGSPTVQTRSQPPRDWKNDESHQNFYTMWAMKIRSTRNAQEAWSQFNAFTNAEPNLQIYTEMFLKLQPSRSKVEAIPQCYPGDAREAYPVHEANLSEYELARLAPPTVGELYSRMIHQGIRPIGICLQHLVSVADTLEQGLGYLRDSRLCSEAVSHLEWGNTRPTYGVLKRVPLLVFSSYIHLLCQKQANRGRRQDKQYHRYSELRCVPHAIELVKTRLRPNTAERASFRPVWQMICKALSRPYVAVVASNELENARAALQMFLDFQELAERAIGPDTEIFIYLCRTLQKVLIVQYHDSRSIQGDELVEEAHCKVTAMFSTFSSYVAQPDLEQPQPIGPVHLHTYMRTLAILGDEDGSINLMLWTLQNKSYFDKEVERIGRGQSMLAKTLCAFEAFTRVREDQRAQLDSLLQDWRWPTPEEVQDYIESDATGISHKLYEQANGAALNEISSIGIVDDGMTSIGITG</sequence>
<name>A0ABR1QAN4_9PEZI</name>
<keyword evidence="2" id="KW-1185">Reference proteome</keyword>
<comment type="caution">
    <text evidence="1">The sequence shown here is derived from an EMBL/GenBank/DDBJ whole genome shotgun (WGS) entry which is preliminary data.</text>
</comment>
<proteinExistence type="predicted"/>
<organism evidence="1 2">
    <name type="scientific">Apiospora aurea</name>
    <dbReference type="NCBI Taxonomy" id="335848"/>
    <lineage>
        <taxon>Eukaryota</taxon>
        <taxon>Fungi</taxon>
        <taxon>Dikarya</taxon>
        <taxon>Ascomycota</taxon>
        <taxon>Pezizomycotina</taxon>
        <taxon>Sordariomycetes</taxon>
        <taxon>Xylariomycetidae</taxon>
        <taxon>Amphisphaeriales</taxon>
        <taxon>Apiosporaceae</taxon>
        <taxon>Apiospora</taxon>
    </lineage>
</organism>
<evidence type="ECO:0000313" key="1">
    <source>
        <dbReference type="EMBL" id="KAK7951040.1"/>
    </source>
</evidence>
<dbReference type="RefSeq" id="XP_066699102.1">
    <property type="nucleotide sequence ID" value="XM_066842990.1"/>
</dbReference>
<evidence type="ECO:0008006" key="3">
    <source>
        <dbReference type="Google" id="ProtNLM"/>
    </source>
</evidence>
<dbReference type="Proteomes" id="UP001391051">
    <property type="component" value="Unassembled WGS sequence"/>
</dbReference>
<protein>
    <recommendedName>
        <fullName evidence="3">Prefoldin subunit</fullName>
    </recommendedName>
</protein>
<evidence type="ECO:0000313" key="2">
    <source>
        <dbReference type="Proteomes" id="UP001391051"/>
    </source>
</evidence>
<accession>A0ABR1QAN4</accession>
<gene>
    <name evidence="1" type="ORF">PG986_006768</name>
</gene>
<dbReference type="EMBL" id="JAQQWE010000005">
    <property type="protein sequence ID" value="KAK7951040.1"/>
    <property type="molecule type" value="Genomic_DNA"/>
</dbReference>